<sequence>MASFSTIALVAACVLTGMASATFAQSYGAPSGRDAATAPGGTEGIAGSRNEAEAIKGGDAVPVPPGTDGILVEEPQAPHRDNPTHATPPRP</sequence>
<protein>
    <submittedName>
        <fullName evidence="3">Uncharacterized protein</fullName>
    </submittedName>
</protein>
<dbReference type="RefSeq" id="WP_238205873.1">
    <property type="nucleotide sequence ID" value="NZ_JBHTND010000012.1"/>
</dbReference>
<evidence type="ECO:0000313" key="3">
    <source>
        <dbReference type="EMBL" id="MFD1302051.1"/>
    </source>
</evidence>
<reference evidence="4" key="1">
    <citation type="journal article" date="2019" name="Int. J. Syst. Evol. Microbiol.">
        <title>The Global Catalogue of Microorganisms (GCM) 10K type strain sequencing project: providing services to taxonomists for standard genome sequencing and annotation.</title>
        <authorList>
            <consortium name="The Broad Institute Genomics Platform"/>
            <consortium name="The Broad Institute Genome Sequencing Center for Infectious Disease"/>
            <person name="Wu L."/>
            <person name="Ma J."/>
        </authorList>
    </citation>
    <scope>NUCLEOTIDE SEQUENCE [LARGE SCALE GENOMIC DNA]</scope>
    <source>
        <strain evidence="4">CCUG 56108</strain>
    </source>
</reference>
<dbReference type="EMBL" id="JBHTND010000012">
    <property type="protein sequence ID" value="MFD1302051.1"/>
    <property type="molecule type" value="Genomic_DNA"/>
</dbReference>
<evidence type="ECO:0000313" key="4">
    <source>
        <dbReference type="Proteomes" id="UP001597176"/>
    </source>
</evidence>
<gene>
    <name evidence="3" type="ORF">ACFQ4G_10695</name>
</gene>
<keyword evidence="2" id="KW-0732">Signal</keyword>
<feature type="chain" id="PRO_5045418857" evidence="2">
    <location>
        <begin position="25"/>
        <end position="91"/>
    </location>
</feature>
<feature type="region of interest" description="Disordered" evidence="1">
    <location>
        <begin position="55"/>
        <end position="91"/>
    </location>
</feature>
<name>A0ABW3WZ94_9HYPH</name>
<organism evidence="3 4">
    <name type="scientific">Methylobacterium marchantiae</name>
    <dbReference type="NCBI Taxonomy" id="600331"/>
    <lineage>
        <taxon>Bacteria</taxon>
        <taxon>Pseudomonadati</taxon>
        <taxon>Pseudomonadota</taxon>
        <taxon>Alphaproteobacteria</taxon>
        <taxon>Hyphomicrobiales</taxon>
        <taxon>Methylobacteriaceae</taxon>
        <taxon>Methylobacterium</taxon>
    </lineage>
</organism>
<keyword evidence="4" id="KW-1185">Reference proteome</keyword>
<comment type="caution">
    <text evidence="3">The sequence shown here is derived from an EMBL/GenBank/DDBJ whole genome shotgun (WGS) entry which is preliminary data.</text>
</comment>
<dbReference type="Proteomes" id="UP001597176">
    <property type="component" value="Unassembled WGS sequence"/>
</dbReference>
<evidence type="ECO:0000256" key="2">
    <source>
        <dbReference type="SAM" id="SignalP"/>
    </source>
</evidence>
<accession>A0ABW3WZ94</accession>
<proteinExistence type="predicted"/>
<evidence type="ECO:0000256" key="1">
    <source>
        <dbReference type="SAM" id="MobiDB-lite"/>
    </source>
</evidence>
<feature type="signal peptide" evidence="2">
    <location>
        <begin position="1"/>
        <end position="24"/>
    </location>
</feature>